<feature type="compositionally biased region" description="Low complexity" evidence="2">
    <location>
        <begin position="316"/>
        <end position="332"/>
    </location>
</feature>
<protein>
    <submittedName>
        <fullName evidence="3">Aspirochlorine biosynthesis protein N</fullName>
    </submittedName>
</protein>
<evidence type="ECO:0000313" key="3">
    <source>
        <dbReference type="EMBL" id="TVY16914.1"/>
    </source>
</evidence>
<feature type="region of interest" description="Disordered" evidence="2">
    <location>
        <begin position="269"/>
        <end position="333"/>
    </location>
</feature>
<dbReference type="OrthoDB" id="412788at2759"/>
<comment type="similarity">
    <text evidence="1">Belongs to the asaB hydroxylase/desaturase family.</text>
</comment>
<accession>A0A8T9BA45</accession>
<evidence type="ECO:0000256" key="1">
    <source>
        <dbReference type="ARBA" id="ARBA00023604"/>
    </source>
</evidence>
<dbReference type="PANTHER" id="PTHR34598:SF1">
    <property type="entry name" value="PUTATIVE (AFU_ORTHOLOGUE AFUA_3G13140)-RELATED"/>
    <property type="match status" value="1"/>
</dbReference>
<dbReference type="InterPro" id="IPR044053">
    <property type="entry name" value="AsaB-like"/>
</dbReference>
<keyword evidence="4" id="KW-1185">Reference proteome</keyword>
<feature type="compositionally biased region" description="Polar residues" evidence="2">
    <location>
        <begin position="8"/>
        <end position="19"/>
    </location>
</feature>
<feature type="region of interest" description="Disordered" evidence="2">
    <location>
        <begin position="1"/>
        <end position="33"/>
    </location>
</feature>
<dbReference type="PANTHER" id="PTHR34598">
    <property type="entry name" value="BLL6449 PROTEIN"/>
    <property type="match status" value="1"/>
</dbReference>
<proteinExistence type="inferred from homology"/>
<dbReference type="GO" id="GO:0016491">
    <property type="term" value="F:oxidoreductase activity"/>
    <property type="evidence" value="ECO:0007669"/>
    <property type="project" value="InterPro"/>
</dbReference>
<reference evidence="3 4" key="1">
    <citation type="submission" date="2018-05" db="EMBL/GenBank/DDBJ databases">
        <title>Whole genome sequencing for identification of molecular markers to develop diagnostic detection tools for the regulated plant pathogen Lachnellula willkommii.</title>
        <authorList>
            <person name="Giroux E."/>
            <person name="Bilodeau G."/>
        </authorList>
    </citation>
    <scope>NUCLEOTIDE SEQUENCE [LARGE SCALE GENOMIC DNA]</scope>
    <source>
        <strain evidence="3 4">CBS 203.66</strain>
    </source>
</reference>
<evidence type="ECO:0000313" key="4">
    <source>
        <dbReference type="Proteomes" id="UP000469559"/>
    </source>
</evidence>
<feature type="region of interest" description="Disordered" evidence="2">
    <location>
        <begin position="521"/>
        <end position="562"/>
    </location>
</feature>
<organism evidence="3 4">
    <name type="scientific">Lachnellula arida</name>
    <dbReference type="NCBI Taxonomy" id="1316785"/>
    <lineage>
        <taxon>Eukaryota</taxon>
        <taxon>Fungi</taxon>
        <taxon>Dikarya</taxon>
        <taxon>Ascomycota</taxon>
        <taxon>Pezizomycotina</taxon>
        <taxon>Leotiomycetes</taxon>
        <taxon>Helotiales</taxon>
        <taxon>Lachnaceae</taxon>
        <taxon>Lachnellula</taxon>
    </lineage>
</organism>
<feature type="compositionally biased region" description="Acidic residues" evidence="2">
    <location>
        <begin position="527"/>
        <end position="544"/>
    </location>
</feature>
<dbReference type="NCBIfam" id="NF041278">
    <property type="entry name" value="CmcJ_NvfI_EfuI"/>
    <property type="match status" value="1"/>
</dbReference>
<evidence type="ECO:0000256" key="2">
    <source>
        <dbReference type="SAM" id="MobiDB-lite"/>
    </source>
</evidence>
<gene>
    <name evidence="3" type="primary">aclN_1</name>
    <name evidence="3" type="ORF">LARI1_G004552</name>
</gene>
<name>A0A8T9BA45_9HELO</name>
<dbReference type="EMBL" id="QGMF01000311">
    <property type="protein sequence ID" value="TVY16914.1"/>
    <property type="molecule type" value="Genomic_DNA"/>
</dbReference>
<dbReference type="Proteomes" id="UP000469559">
    <property type="component" value="Unassembled WGS sequence"/>
</dbReference>
<comment type="caution">
    <text evidence="3">The sequence shown here is derived from an EMBL/GenBank/DDBJ whole genome shotgun (WGS) entry which is preliminary data.</text>
</comment>
<sequence length="581" mass="65627">MATAAPLQPTTAHDFSQSARAEAAFQANGTPSIPHGDTTVTLNYFRPPEDGSVPFNFVEAPPEGQPPRNFGDFDIQVPIKDIRGHESDYTLDKDAFQVISGLPESAEREFVDDESIKNNYYPEVEKLILDNIPGSNKVFIFDHTIRRSSPDAPRNPVTRVHIDQTKKSATARVHYHLPEEAEKLLRGRYRLINIWRPLNGPVQANPLGFASSSSLKDEDLIPIEHRYPDRTGETAGIRYNEGQKWHYLSGMKNDERLFLECYDSEGHVPGSKVQGGRVPHTAFRDSRTPENAVGRESIEVRALLPNHPHTKTTSYSNPESSNSNLTTNNPTTQPAKAKVMSQFSGTSPFLEPWRALRTAHLKRGIADKEDYRNKIVLCVNEQLEMHEQTDAAREYLVSILEKARVELLDLAESNRDIEWQVSHSFPQIPGWETLDPEDAGNYLPVTVFDVDDPEDFDAFETSLRRRLESGDFPAPGREQPPLPEGFYSAMLQRDMSEWVVANVAPEEQAEHRRDIREIVRQVHEGEPEAWDSDPDDPELEEDMDAPSTWIPENWDHEDSGRTLVGRTLPVNGYLDSGRLGP</sequence>
<dbReference type="AlphaFoldDB" id="A0A8T9BA45"/>